<evidence type="ECO:0000313" key="3">
    <source>
        <dbReference type="Proteomes" id="UP000183299"/>
    </source>
</evidence>
<protein>
    <submittedName>
        <fullName evidence="2">Uncharacterized protein</fullName>
    </submittedName>
</protein>
<dbReference type="GeneID" id="98664793"/>
<dbReference type="EMBL" id="FORY01000005">
    <property type="protein sequence ID" value="SFJ46369.1"/>
    <property type="molecule type" value="Genomic_DNA"/>
</dbReference>
<dbReference type="AlphaFoldDB" id="A0A1I3RKU0"/>
<reference evidence="2 3" key="1">
    <citation type="submission" date="2016-10" db="EMBL/GenBank/DDBJ databases">
        <authorList>
            <person name="de Groot N.N."/>
        </authorList>
    </citation>
    <scope>NUCLEOTIDE SEQUENCE [LARGE SCALE GENOMIC DNA]</scope>
    <source>
        <strain evidence="2 3">CGMCC 1.8891</strain>
    </source>
</reference>
<dbReference type="Proteomes" id="UP000183299">
    <property type="component" value="Unassembled WGS sequence"/>
</dbReference>
<dbReference type="RefSeq" id="WP_139222478.1">
    <property type="nucleotide sequence ID" value="NZ_FORY01000005.1"/>
</dbReference>
<accession>A0A1I3RKU0</accession>
<proteinExistence type="predicted"/>
<evidence type="ECO:0000313" key="2">
    <source>
        <dbReference type="EMBL" id="SFJ46369.1"/>
    </source>
</evidence>
<feature type="transmembrane region" description="Helical" evidence="1">
    <location>
        <begin position="80"/>
        <end position="104"/>
    </location>
</feature>
<dbReference type="STRING" id="576117.SAMN04488138_105129"/>
<name>A0A1I3RKU0_9RHOB</name>
<gene>
    <name evidence="2" type="ORF">SAMN04488138_105129</name>
</gene>
<evidence type="ECO:0000256" key="1">
    <source>
        <dbReference type="SAM" id="Phobius"/>
    </source>
</evidence>
<organism evidence="2 3">
    <name type="scientific">Celeribacter halophilus</name>
    <dbReference type="NCBI Taxonomy" id="576117"/>
    <lineage>
        <taxon>Bacteria</taxon>
        <taxon>Pseudomonadati</taxon>
        <taxon>Pseudomonadota</taxon>
        <taxon>Alphaproteobacteria</taxon>
        <taxon>Rhodobacterales</taxon>
        <taxon>Roseobacteraceae</taxon>
        <taxon>Celeribacter</taxon>
    </lineage>
</organism>
<keyword evidence="3" id="KW-1185">Reference proteome</keyword>
<dbReference type="OrthoDB" id="7875971at2"/>
<feature type="transmembrane region" description="Helical" evidence="1">
    <location>
        <begin position="110"/>
        <end position="134"/>
    </location>
</feature>
<keyword evidence="1" id="KW-1133">Transmembrane helix</keyword>
<sequence length="154" mass="16764">MNDDASEGQEGEVLPPLNEALEDPSLRQTFLALVSNYTDRPDLLIAEIEKHDPGFVKRMNEASEEHAKEERESRFKFGRFQAYAGVGLSVVAAIAVLGILGLAVFKGTGFWVIVGLALFYAVTQGGSVGFSRLIDAVSHLVSRKQNGEKPEADK</sequence>
<keyword evidence="1" id="KW-0472">Membrane</keyword>
<keyword evidence="1" id="KW-0812">Transmembrane</keyword>